<dbReference type="GO" id="GO:0003677">
    <property type="term" value="F:DNA binding"/>
    <property type="evidence" value="ECO:0007669"/>
    <property type="project" value="UniProtKB-KW"/>
</dbReference>
<keyword evidence="4" id="KW-0804">Transcription</keyword>
<evidence type="ECO:0000259" key="5">
    <source>
        <dbReference type="PROSITE" id="PS50931"/>
    </source>
</evidence>
<dbReference type="GO" id="GO:0003700">
    <property type="term" value="F:DNA-binding transcription factor activity"/>
    <property type="evidence" value="ECO:0007669"/>
    <property type="project" value="InterPro"/>
</dbReference>
<dbReference type="PROSITE" id="PS50931">
    <property type="entry name" value="HTH_LYSR"/>
    <property type="match status" value="1"/>
</dbReference>
<proteinExistence type="inferred from homology"/>
<evidence type="ECO:0000256" key="1">
    <source>
        <dbReference type="ARBA" id="ARBA00009437"/>
    </source>
</evidence>
<evidence type="ECO:0000256" key="2">
    <source>
        <dbReference type="ARBA" id="ARBA00023015"/>
    </source>
</evidence>
<dbReference type="Pfam" id="PF00126">
    <property type="entry name" value="HTH_1"/>
    <property type="match status" value="1"/>
</dbReference>
<dbReference type="InterPro" id="IPR036390">
    <property type="entry name" value="WH_DNA-bd_sf"/>
</dbReference>
<dbReference type="CDD" id="cd08422">
    <property type="entry name" value="PBP2_CrgA_like"/>
    <property type="match status" value="1"/>
</dbReference>
<feature type="domain" description="HTH lysR-type" evidence="5">
    <location>
        <begin position="8"/>
        <end position="59"/>
    </location>
</feature>
<dbReference type="Pfam" id="PF03466">
    <property type="entry name" value="LysR_substrate"/>
    <property type="match status" value="1"/>
</dbReference>
<dbReference type="EMBL" id="JABFBC010000001">
    <property type="protein sequence ID" value="NNU79488.1"/>
    <property type="molecule type" value="Genomic_DNA"/>
</dbReference>
<dbReference type="InterPro" id="IPR058163">
    <property type="entry name" value="LysR-type_TF_proteobact-type"/>
</dbReference>
<keyword evidence="3" id="KW-0238">DNA-binding</keyword>
<comment type="similarity">
    <text evidence="1">Belongs to the LysR transcriptional regulatory family.</text>
</comment>
<name>A0A849KVP2_9RHOB</name>
<dbReference type="FunFam" id="1.10.10.10:FF:000001">
    <property type="entry name" value="LysR family transcriptional regulator"/>
    <property type="match status" value="1"/>
</dbReference>
<evidence type="ECO:0000256" key="4">
    <source>
        <dbReference type="ARBA" id="ARBA00023163"/>
    </source>
</evidence>
<dbReference type="Gene3D" id="1.10.10.10">
    <property type="entry name" value="Winged helix-like DNA-binding domain superfamily/Winged helix DNA-binding domain"/>
    <property type="match status" value="1"/>
</dbReference>
<dbReference type="AlphaFoldDB" id="A0A849KVP2"/>
<evidence type="ECO:0000313" key="6">
    <source>
        <dbReference type="EMBL" id="NNU79488.1"/>
    </source>
</evidence>
<evidence type="ECO:0000256" key="3">
    <source>
        <dbReference type="ARBA" id="ARBA00023125"/>
    </source>
</evidence>
<dbReference type="Gene3D" id="3.40.190.290">
    <property type="match status" value="1"/>
</dbReference>
<dbReference type="SUPFAM" id="SSF46785">
    <property type="entry name" value="Winged helix' DNA-binding domain"/>
    <property type="match status" value="1"/>
</dbReference>
<dbReference type="InterPro" id="IPR000847">
    <property type="entry name" value="LysR_HTH_N"/>
</dbReference>
<gene>
    <name evidence="6" type="ORF">HMH01_03460</name>
</gene>
<reference evidence="6 7" key="1">
    <citation type="submission" date="2020-05" db="EMBL/GenBank/DDBJ databases">
        <title>Gimesia benthica sp. nov., a novel planctomycete isolated from a deep-sea water sample of the Northwest Indian Ocean.</title>
        <authorList>
            <person name="Wang J."/>
            <person name="Ruan C."/>
            <person name="Song L."/>
            <person name="Zhu Y."/>
            <person name="Li A."/>
            <person name="Zheng X."/>
            <person name="Wang L."/>
            <person name="Lu Z."/>
            <person name="Huang Y."/>
            <person name="Du W."/>
            <person name="Zhou Y."/>
            <person name="Huang L."/>
            <person name="Dai X."/>
        </authorList>
    </citation>
    <scope>NUCLEOTIDE SEQUENCE [LARGE SCALE GENOMIC DNA]</scope>
    <source>
        <strain evidence="6 7">YYQ-30</strain>
    </source>
</reference>
<dbReference type="Proteomes" id="UP000572377">
    <property type="component" value="Unassembled WGS sequence"/>
</dbReference>
<dbReference type="PANTHER" id="PTHR30537:SF5">
    <property type="entry name" value="HTH-TYPE TRANSCRIPTIONAL ACTIVATOR TTDR-RELATED"/>
    <property type="match status" value="1"/>
</dbReference>
<evidence type="ECO:0000313" key="7">
    <source>
        <dbReference type="Proteomes" id="UP000572377"/>
    </source>
</evidence>
<dbReference type="InterPro" id="IPR036388">
    <property type="entry name" value="WH-like_DNA-bd_sf"/>
</dbReference>
<dbReference type="InterPro" id="IPR005119">
    <property type="entry name" value="LysR_subst-bd"/>
</dbReference>
<comment type="caution">
    <text evidence="6">The sequence shown here is derived from an EMBL/GenBank/DDBJ whole genome shotgun (WGS) entry which is preliminary data.</text>
</comment>
<dbReference type="PANTHER" id="PTHR30537">
    <property type="entry name" value="HTH-TYPE TRANSCRIPTIONAL REGULATOR"/>
    <property type="match status" value="1"/>
</dbReference>
<dbReference type="SUPFAM" id="SSF53850">
    <property type="entry name" value="Periplasmic binding protein-like II"/>
    <property type="match status" value="1"/>
</dbReference>
<dbReference type="RefSeq" id="WP_171322520.1">
    <property type="nucleotide sequence ID" value="NZ_JABFBC010000001.1"/>
</dbReference>
<keyword evidence="7" id="KW-1185">Reference proteome</keyword>
<sequence>MAYVDNVRMFARVYELGSMSAAARDQRVSAAVASARVGALEAHLGVRLFQRTTRSLTATEQGRLFYEGAKRILEAIEDAESAVTDVTQNPRGSLYVSAPFSVGRRFIAPQVPAFRAQYPEINVRMRLSDRKVDVTAEALDLAFVLGQPEDSTLKMRVIADCRRVLAASPTYVARRGMPADGDALVAERHDCLLLRFPGAPEFQWTLETTDGPRRMAVDGPFASDDGEVLTGWALAGEGIVLKPVFEIAEHLASGRLVPVAAATPPQPARLAVLYTHRRYQDPKSRLFIAFMAERLSEDVRRAEAAAQLPR</sequence>
<accession>A0A849KVP2</accession>
<organism evidence="6 7">
    <name type="scientific">Halovulum dunhuangense</name>
    <dbReference type="NCBI Taxonomy" id="1505036"/>
    <lineage>
        <taxon>Bacteria</taxon>
        <taxon>Pseudomonadati</taxon>
        <taxon>Pseudomonadota</taxon>
        <taxon>Alphaproteobacteria</taxon>
        <taxon>Rhodobacterales</taxon>
        <taxon>Paracoccaceae</taxon>
        <taxon>Halovulum</taxon>
    </lineage>
</organism>
<protein>
    <submittedName>
        <fullName evidence="6">LysR family transcriptional regulator</fullName>
    </submittedName>
</protein>
<keyword evidence="2" id="KW-0805">Transcription regulation</keyword>